<dbReference type="Gene3D" id="1.25.10.10">
    <property type="entry name" value="Leucine-rich Repeat Variant"/>
    <property type="match status" value="1"/>
</dbReference>
<proteinExistence type="predicted"/>
<sequence length="370" mass="40400">MIDTRSVIENTDWAGLHHAYGDAADAPGELLALLSEDPASCGAALAFLDAAVLHQGTLYPATAPAARFVAGILSDQRTLVLCESDLPWDDRNRPLRAALLEWLGSVFESVSFYEDDEEEDEELEEDEDQDADSVAACKAILRDVYLAVLPLLDSPDIDVRQAAVGAMGHLMVAPELAEFRPEQAERMERLTHHSSVSDRAAAALTLGKWDLAPRAFLHDPDPFVRAVAALAPALDQDPAALAEIRHALTDPAAADDWFSEHVPEAEGKFRFALIATLLRRTSDIDEILPEALAVARITSAYTVDNDWGPLLKRAFPEPYAPSAPLTAPQQQLLSAIVDNDECWDSISNPVLWFRRVGLPDKRASIRALVS</sequence>
<gene>
    <name evidence="1" type="ORF">ACFFR3_04500</name>
</gene>
<dbReference type="InterPro" id="IPR016024">
    <property type="entry name" value="ARM-type_fold"/>
</dbReference>
<dbReference type="EMBL" id="JBHMCF010000003">
    <property type="protein sequence ID" value="MFB9468752.1"/>
    <property type="molecule type" value="Genomic_DNA"/>
</dbReference>
<comment type="caution">
    <text evidence="1">The sequence shown here is derived from an EMBL/GenBank/DDBJ whole genome shotgun (WGS) entry which is preliminary data.</text>
</comment>
<evidence type="ECO:0000313" key="1">
    <source>
        <dbReference type="EMBL" id="MFB9468752.1"/>
    </source>
</evidence>
<organism evidence="1 2">
    <name type="scientific">Nonomuraea salmonea</name>
    <dbReference type="NCBI Taxonomy" id="46181"/>
    <lineage>
        <taxon>Bacteria</taxon>
        <taxon>Bacillati</taxon>
        <taxon>Actinomycetota</taxon>
        <taxon>Actinomycetes</taxon>
        <taxon>Streptosporangiales</taxon>
        <taxon>Streptosporangiaceae</taxon>
        <taxon>Nonomuraea</taxon>
    </lineage>
</organism>
<protein>
    <submittedName>
        <fullName evidence="1">HEAT repeat domain-containing protein</fullName>
    </submittedName>
</protein>
<dbReference type="RefSeq" id="WP_379482633.1">
    <property type="nucleotide sequence ID" value="NZ_JBHMCF010000003.1"/>
</dbReference>
<accession>A0ABV5NEV3</accession>
<dbReference type="InterPro" id="IPR011989">
    <property type="entry name" value="ARM-like"/>
</dbReference>
<dbReference type="SUPFAM" id="SSF48371">
    <property type="entry name" value="ARM repeat"/>
    <property type="match status" value="1"/>
</dbReference>
<reference evidence="1 2" key="1">
    <citation type="submission" date="2024-09" db="EMBL/GenBank/DDBJ databases">
        <authorList>
            <person name="Sun Q."/>
            <person name="Mori K."/>
        </authorList>
    </citation>
    <scope>NUCLEOTIDE SEQUENCE [LARGE SCALE GENOMIC DNA]</scope>
    <source>
        <strain evidence="1 2">JCM 3324</strain>
    </source>
</reference>
<keyword evidence="2" id="KW-1185">Reference proteome</keyword>
<evidence type="ECO:0000313" key="2">
    <source>
        <dbReference type="Proteomes" id="UP001589568"/>
    </source>
</evidence>
<dbReference type="Proteomes" id="UP001589568">
    <property type="component" value="Unassembled WGS sequence"/>
</dbReference>
<name>A0ABV5NEV3_9ACTN</name>